<protein>
    <submittedName>
        <fullName evidence="1">Uncharacterized protein</fullName>
    </submittedName>
</protein>
<accession>A0ABQ8HZA7</accession>
<sequence>MSKMKNEIEILVAPPPSLLRQQSSDVIWRIRHLELYRAEFKGKWETAKDMYAKFPDDISARITKRNDTALHIAAIGQHTFFAKELVLRMTSEELALKNEIGYTAFCLAADTALDLVQRHPETAISRGRDKETALHVLAGKHLASLDLANQNQRGILKSCFNKC</sequence>
<gene>
    <name evidence="1" type="ORF">JRO89_XS06G0237500</name>
</gene>
<dbReference type="Proteomes" id="UP000827721">
    <property type="component" value="Unassembled WGS sequence"/>
</dbReference>
<comment type="caution">
    <text evidence="1">The sequence shown here is derived from an EMBL/GenBank/DDBJ whole genome shotgun (WGS) entry which is preliminary data.</text>
</comment>
<dbReference type="InterPro" id="IPR036770">
    <property type="entry name" value="Ankyrin_rpt-contain_sf"/>
</dbReference>
<keyword evidence="2" id="KW-1185">Reference proteome</keyword>
<evidence type="ECO:0000313" key="1">
    <source>
        <dbReference type="EMBL" id="KAH7569671.1"/>
    </source>
</evidence>
<organism evidence="1 2">
    <name type="scientific">Xanthoceras sorbifolium</name>
    <dbReference type="NCBI Taxonomy" id="99658"/>
    <lineage>
        <taxon>Eukaryota</taxon>
        <taxon>Viridiplantae</taxon>
        <taxon>Streptophyta</taxon>
        <taxon>Embryophyta</taxon>
        <taxon>Tracheophyta</taxon>
        <taxon>Spermatophyta</taxon>
        <taxon>Magnoliopsida</taxon>
        <taxon>eudicotyledons</taxon>
        <taxon>Gunneridae</taxon>
        <taxon>Pentapetalae</taxon>
        <taxon>rosids</taxon>
        <taxon>malvids</taxon>
        <taxon>Sapindales</taxon>
        <taxon>Sapindaceae</taxon>
        <taxon>Xanthoceroideae</taxon>
        <taxon>Xanthoceras</taxon>
    </lineage>
</organism>
<dbReference type="PANTHER" id="PTHR24121:SF20">
    <property type="entry name" value="TONSOKU-LIKE PROTEIN"/>
    <property type="match status" value="1"/>
</dbReference>
<reference evidence="1 2" key="1">
    <citation type="submission" date="2021-02" db="EMBL/GenBank/DDBJ databases">
        <title>Plant Genome Project.</title>
        <authorList>
            <person name="Zhang R.-G."/>
        </authorList>
    </citation>
    <scope>NUCLEOTIDE SEQUENCE [LARGE SCALE GENOMIC DNA]</scope>
    <source>
        <tissue evidence="1">Leaves</tissue>
    </source>
</reference>
<dbReference type="SUPFAM" id="SSF48403">
    <property type="entry name" value="Ankyrin repeat"/>
    <property type="match status" value="1"/>
</dbReference>
<proteinExistence type="predicted"/>
<name>A0ABQ8HZA7_9ROSI</name>
<dbReference type="PANTHER" id="PTHR24121">
    <property type="entry name" value="NO MECHANORECEPTOR POTENTIAL C, ISOFORM D-RELATED"/>
    <property type="match status" value="1"/>
</dbReference>
<evidence type="ECO:0000313" key="2">
    <source>
        <dbReference type="Proteomes" id="UP000827721"/>
    </source>
</evidence>
<dbReference type="EMBL" id="JAFEMO010000006">
    <property type="protein sequence ID" value="KAH7569671.1"/>
    <property type="molecule type" value="Genomic_DNA"/>
</dbReference>
<dbReference type="Gene3D" id="1.25.40.20">
    <property type="entry name" value="Ankyrin repeat-containing domain"/>
    <property type="match status" value="1"/>
</dbReference>